<reference evidence="1 2" key="2">
    <citation type="journal article" date="2016" name="Genome Announc.">
        <title>Complete Genome Sequences of Two Interactive Moderate Thermophiles, Paenibacillus napthalenovorans 32O-Y and Paenibacillus sp. 32O-W.</title>
        <authorList>
            <person name="Butler R.R.III."/>
            <person name="Wang J."/>
            <person name="Stark B.C."/>
            <person name="Pombert J.F."/>
        </authorList>
    </citation>
    <scope>NUCLEOTIDE SEQUENCE [LARGE SCALE GENOMIC DNA]</scope>
    <source>
        <strain evidence="1 2">32O-Y</strain>
    </source>
</reference>
<accession>A0A0U2L0K1</accession>
<dbReference type="AlphaFoldDB" id="A0A0U2L0K1"/>
<dbReference type="OrthoDB" id="337762at2"/>
<name>A0A0U2L0K1_9BACL</name>
<proteinExistence type="predicted"/>
<dbReference type="STRING" id="162209.IJ22_26370"/>
<evidence type="ECO:0000313" key="1">
    <source>
        <dbReference type="EMBL" id="ALS23010.1"/>
    </source>
</evidence>
<dbReference type="Proteomes" id="UP000061660">
    <property type="component" value="Chromosome"/>
</dbReference>
<dbReference type="EMBL" id="CP013652">
    <property type="protein sequence ID" value="ALS23010.1"/>
    <property type="molecule type" value="Genomic_DNA"/>
</dbReference>
<keyword evidence="2" id="KW-1185">Reference proteome</keyword>
<sequence length="446" mass="49190">MKAGCCKIDITPQTGTPIGGNIRQDNRSKGVHDPLYANFLYLNDGRHALLFIGLDLIGIFASFGRLIKEGIRERTGILPESIILFATHTHSGPDVMEAFKDEYDPLVISYIEELTRKVIEGAVLCTDNVWEAAVGIGKGYEDALSFNRRIMMQDGTLRMNWEGLDPSQVKSAAGPIDPDVFVISVADERRAIRSILVHFTLHTAVLVGKDGLISRDYVHSLTERLEHRFGRDTVVLFANGAEGDINHIDISNPGQARDFGEAERIGSRLAGRVLDVLPTLKYSAALRLKSVSKPVLLPRRRITEEQVRHALQLLENAGWSIPSLLDGVPDEAYAKEILILSQHKAEFLQTELQAVQIGDHALLSLPCELFAELGLAIKERSPYLYTLIVGMANDYIGYVPTERAFEEGGYEIKTARTSQLTPQAGELIVRESIGLLNGLKGGESIP</sequence>
<evidence type="ECO:0000313" key="2">
    <source>
        <dbReference type="Proteomes" id="UP000061660"/>
    </source>
</evidence>
<dbReference type="RefSeq" id="WP_062409083.1">
    <property type="nucleotide sequence ID" value="NZ_CP013652.1"/>
</dbReference>
<protein>
    <submittedName>
        <fullName evidence="1">Uncharacterized protein</fullName>
    </submittedName>
</protein>
<organism evidence="1 2">
    <name type="scientific">Paenibacillus naphthalenovorans</name>
    <dbReference type="NCBI Taxonomy" id="162209"/>
    <lineage>
        <taxon>Bacteria</taxon>
        <taxon>Bacillati</taxon>
        <taxon>Bacillota</taxon>
        <taxon>Bacilli</taxon>
        <taxon>Bacillales</taxon>
        <taxon>Paenibacillaceae</taxon>
        <taxon>Paenibacillus</taxon>
    </lineage>
</organism>
<dbReference type="PATRIC" id="fig|162209.4.peg.2807"/>
<reference evidence="2" key="1">
    <citation type="submission" date="2015-12" db="EMBL/GenBank/DDBJ databases">
        <title>Complete genome sequences of two moderately thermophilic Paenibacillus species.</title>
        <authorList>
            <person name="Butler R.III."/>
            <person name="Wang J."/>
            <person name="Stark B.C."/>
            <person name="Pombert J.-F."/>
        </authorList>
    </citation>
    <scope>NUCLEOTIDE SEQUENCE [LARGE SCALE GENOMIC DNA]</scope>
    <source>
        <strain evidence="2">32O-Y</strain>
    </source>
</reference>
<gene>
    <name evidence="1" type="ORF">IJ22_26370</name>
</gene>
<dbReference type="KEGG" id="pnp:IJ22_26370"/>